<reference evidence="1" key="2">
    <citation type="submission" date="2021-10" db="EMBL/GenBank/DDBJ databases">
        <authorList>
            <person name="Piombo E."/>
        </authorList>
    </citation>
    <scope>NUCLEOTIDE SEQUENCE</scope>
</reference>
<dbReference type="Proteomes" id="UP000836387">
    <property type="component" value="Unassembled WGS sequence"/>
</dbReference>
<protein>
    <submittedName>
        <fullName evidence="1">Uncharacterized protein</fullName>
    </submittedName>
</protein>
<reference evidence="1" key="1">
    <citation type="submission" date="2020-04" db="EMBL/GenBank/DDBJ databases">
        <authorList>
            <person name="Broberg M."/>
        </authorList>
    </citation>
    <scope>NUCLEOTIDE SEQUENCE</scope>
</reference>
<keyword evidence="2" id="KW-1185">Reference proteome</keyword>
<accession>A0ACA9U0H2</accession>
<evidence type="ECO:0000313" key="1">
    <source>
        <dbReference type="EMBL" id="CAG9946701.1"/>
    </source>
</evidence>
<evidence type="ECO:0000313" key="2">
    <source>
        <dbReference type="Proteomes" id="UP000836387"/>
    </source>
</evidence>
<comment type="caution">
    <text evidence="1">The sequence shown here is derived from an EMBL/GenBank/DDBJ whole genome shotgun (WGS) entry which is preliminary data.</text>
</comment>
<dbReference type="EMBL" id="CADEHS020000010">
    <property type="protein sequence ID" value="CAG9946701.1"/>
    <property type="molecule type" value="Genomic_DNA"/>
</dbReference>
<organism evidence="1 2">
    <name type="scientific">Clonostachys rosea f. rosea IK726</name>
    <dbReference type="NCBI Taxonomy" id="1349383"/>
    <lineage>
        <taxon>Eukaryota</taxon>
        <taxon>Fungi</taxon>
        <taxon>Dikarya</taxon>
        <taxon>Ascomycota</taxon>
        <taxon>Pezizomycotina</taxon>
        <taxon>Sordariomycetes</taxon>
        <taxon>Hypocreomycetidae</taxon>
        <taxon>Hypocreales</taxon>
        <taxon>Bionectriaceae</taxon>
        <taxon>Clonostachys</taxon>
    </lineage>
</organism>
<proteinExistence type="predicted"/>
<sequence length="182" mass="19701">MRFNPLTTLCALLATTQLAIAADPVRPPTPPQPDTNRQKVANAGYYAAAACGVGALICSANGQPVASYAFSGGVVCCGLAGSLVGNKKDQQWDASVKKYGDKAKATCNKIKEGVFVCGEWVVEMVDGAWQVVRRAATAERHFIPRKRARLARSIDGFKTRGGRKMGRPSRGRETRERIPFRF</sequence>
<name>A0ACA9U0H2_BIOOC</name>
<gene>
    <name evidence="1" type="ORF">CRV2_00005586</name>
</gene>